<dbReference type="EMBL" id="WBWA01000018">
    <property type="protein sequence ID" value="KAB2663770.1"/>
    <property type="molecule type" value="Genomic_DNA"/>
</dbReference>
<name>A0A833FLE4_9HYPH</name>
<evidence type="ECO:0000259" key="9">
    <source>
        <dbReference type="PROSITE" id="PS50928"/>
    </source>
</evidence>
<dbReference type="InterPro" id="IPR035906">
    <property type="entry name" value="MetI-like_sf"/>
</dbReference>
<evidence type="ECO:0000256" key="3">
    <source>
        <dbReference type="ARBA" id="ARBA00022475"/>
    </source>
</evidence>
<keyword evidence="4" id="KW-0997">Cell inner membrane</keyword>
<feature type="transmembrane region" description="Helical" evidence="8">
    <location>
        <begin position="9"/>
        <end position="35"/>
    </location>
</feature>
<comment type="similarity">
    <text evidence="8">Belongs to the binding-protein-dependent transport system permease family.</text>
</comment>
<dbReference type="CDD" id="cd06261">
    <property type="entry name" value="TM_PBP2"/>
    <property type="match status" value="1"/>
</dbReference>
<keyword evidence="2 8" id="KW-0813">Transport</keyword>
<dbReference type="AlphaFoldDB" id="A0A833FLE4"/>
<evidence type="ECO:0000256" key="4">
    <source>
        <dbReference type="ARBA" id="ARBA00022519"/>
    </source>
</evidence>
<dbReference type="Proteomes" id="UP000430843">
    <property type="component" value="Unassembled WGS sequence"/>
</dbReference>
<feature type="transmembrane region" description="Helical" evidence="8">
    <location>
        <begin position="234"/>
        <end position="257"/>
    </location>
</feature>
<feature type="transmembrane region" description="Helical" evidence="8">
    <location>
        <begin position="186"/>
        <end position="214"/>
    </location>
</feature>
<keyword evidence="5 8" id="KW-0812">Transmembrane</keyword>
<feature type="transmembrane region" description="Helical" evidence="8">
    <location>
        <begin position="104"/>
        <end position="125"/>
    </location>
</feature>
<comment type="caution">
    <text evidence="10">The sequence shown here is derived from an EMBL/GenBank/DDBJ whole genome shotgun (WGS) entry which is preliminary data.</text>
</comment>
<dbReference type="RefSeq" id="WP_151678328.1">
    <property type="nucleotide sequence ID" value="NZ_WBWA01000018.1"/>
</dbReference>
<keyword evidence="7 8" id="KW-0472">Membrane</keyword>
<evidence type="ECO:0000256" key="5">
    <source>
        <dbReference type="ARBA" id="ARBA00022692"/>
    </source>
</evidence>
<keyword evidence="11" id="KW-1185">Reference proteome</keyword>
<evidence type="ECO:0000256" key="6">
    <source>
        <dbReference type="ARBA" id="ARBA00022989"/>
    </source>
</evidence>
<accession>A0A833FLE4</accession>
<keyword evidence="3" id="KW-1003">Cell membrane</keyword>
<reference evidence="10 11" key="1">
    <citation type="submission" date="2019-09" db="EMBL/GenBank/DDBJ databases">
        <title>Taxonomic organization of the family Brucellaceae based on a phylogenomic approach.</title>
        <authorList>
            <person name="Leclercq S."/>
            <person name="Cloeckaert A."/>
            <person name="Zygmunt M.S."/>
        </authorList>
    </citation>
    <scope>NUCLEOTIDE SEQUENCE [LARGE SCALE GENOMIC DNA]</scope>
    <source>
        <strain evidence="10 11">LMG 18957</strain>
    </source>
</reference>
<organism evidence="10 11">
    <name type="scientific">Brucella tritici</name>
    <dbReference type="NCBI Taxonomy" id="94626"/>
    <lineage>
        <taxon>Bacteria</taxon>
        <taxon>Pseudomonadati</taxon>
        <taxon>Pseudomonadota</taxon>
        <taxon>Alphaproteobacteria</taxon>
        <taxon>Hyphomicrobiales</taxon>
        <taxon>Brucellaceae</taxon>
        <taxon>Brucella/Ochrobactrum group</taxon>
        <taxon>Brucella</taxon>
    </lineage>
</organism>
<feature type="transmembrane region" description="Helical" evidence="8">
    <location>
        <begin position="70"/>
        <end position="92"/>
    </location>
</feature>
<evidence type="ECO:0000313" key="10">
    <source>
        <dbReference type="EMBL" id="KAB2663770.1"/>
    </source>
</evidence>
<dbReference type="PANTHER" id="PTHR43357:SF4">
    <property type="entry name" value="INNER MEMBRANE ABC TRANSPORTER PERMEASE PROTEIN YDCV"/>
    <property type="match status" value="1"/>
</dbReference>
<evidence type="ECO:0000256" key="8">
    <source>
        <dbReference type="RuleBase" id="RU363032"/>
    </source>
</evidence>
<sequence>MNGVFKPSWLLLGLFSWLVLLFLIAPIIAIVPLSFNSEPYMSYPMAGFSLRWYEAVLTSSQWTAALKSSLIVGTATTVIATTLGTMAAFGLVRKGMPKAQMVMGILLMPLAIPVVTVALALYLVFSRIGLTNSYLGLIIAHTVLATPFVLVTVTSALANFDFALLRAGASLGAGPLTVFRRITLPIILPGVLTGALFAFITSWDEVVVALFIAGPEQRTLPRQMFAGLREQLDPSILVVASLLIAISICLALFGFLIRLRGKKLSRR</sequence>
<feature type="transmembrane region" description="Helical" evidence="8">
    <location>
        <begin position="137"/>
        <end position="165"/>
    </location>
</feature>
<dbReference type="PROSITE" id="PS50928">
    <property type="entry name" value="ABC_TM1"/>
    <property type="match status" value="1"/>
</dbReference>
<dbReference type="GO" id="GO:0055085">
    <property type="term" value="P:transmembrane transport"/>
    <property type="evidence" value="ECO:0007669"/>
    <property type="project" value="InterPro"/>
</dbReference>
<dbReference type="GO" id="GO:0005886">
    <property type="term" value="C:plasma membrane"/>
    <property type="evidence" value="ECO:0007669"/>
    <property type="project" value="UniProtKB-SubCell"/>
</dbReference>
<keyword evidence="6 8" id="KW-1133">Transmembrane helix</keyword>
<evidence type="ECO:0000256" key="2">
    <source>
        <dbReference type="ARBA" id="ARBA00022448"/>
    </source>
</evidence>
<dbReference type="SUPFAM" id="SSF161098">
    <property type="entry name" value="MetI-like"/>
    <property type="match status" value="1"/>
</dbReference>
<dbReference type="InterPro" id="IPR000515">
    <property type="entry name" value="MetI-like"/>
</dbReference>
<evidence type="ECO:0000256" key="1">
    <source>
        <dbReference type="ARBA" id="ARBA00004429"/>
    </source>
</evidence>
<dbReference type="Gene3D" id="1.10.3720.10">
    <property type="entry name" value="MetI-like"/>
    <property type="match status" value="1"/>
</dbReference>
<dbReference type="Pfam" id="PF00528">
    <property type="entry name" value="BPD_transp_1"/>
    <property type="match status" value="1"/>
</dbReference>
<proteinExistence type="inferred from homology"/>
<feature type="domain" description="ABC transmembrane type-1" evidence="9">
    <location>
        <begin position="66"/>
        <end position="254"/>
    </location>
</feature>
<gene>
    <name evidence="10" type="ORF">F9K91_17470</name>
</gene>
<comment type="subcellular location">
    <subcellularLocation>
        <location evidence="1">Cell inner membrane</location>
        <topology evidence="1">Multi-pass membrane protein</topology>
    </subcellularLocation>
    <subcellularLocation>
        <location evidence="8">Cell membrane</location>
        <topology evidence="8">Multi-pass membrane protein</topology>
    </subcellularLocation>
</comment>
<evidence type="ECO:0000313" key="11">
    <source>
        <dbReference type="Proteomes" id="UP000430843"/>
    </source>
</evidence>
<evidence type="ECO:0000256" key="7">
    <source>
        <dbReference type="ARBA" id="ARBA00023136"/>
    </source>
</evidence>
<protein>
    <submittedName>
        <fullName evidence="10">ABC transporter permease</fullName>
    </submittedName>
</protein>
<dbReference type="PANTHER" id="PTHR43357">
    <property type="entry name" value="INNER MEMBRANE ABC TRANSPORTER PERMEASE PROTEIN YDCV"/>
    <property type="match status" value="1"/>
</dbReference>